<keyword evidence="1" id="KW-0732">Signal</keyword>
<dbReference type="Gene3D" id="2.60.120.260">
    <property type="entry name" value="Galactose-binding domain-like"/>
    <property type="match status" value="1"/>
</dbReference>
<evidence type="ECO:0000313" key="2">
    <source>
        <dbReference type="EMBL" id="GAA0707670.1"/>
    </source>
</evidence>
<gene>
    <name evidence="2" type="ORF">GCM10009105_06600</name>
</gene>
<reference evidence="3" key="1">
    <citation type="journal article" date="2019" name="Int. J. Syst. Evol. Microbiol.">
        <title>The Global Catalogue of Microorganisms (GCM) 10K type strain sequencing project: providing services to taxonomists for standard genome sequencing and annotation.</title>
        <authorList>
            <consortium name="The Broad Institute Genomics Platform"/>
            <consortium name="The Broad Institute Genome Sequencing Center for Infectious Disease"/>
            <person name="Wu L."/>
            <person name="Ma J."/>
        </authorList>
    </citation>
    <scope>NUCLEOTIDE SEQUENCE [LARGE SCALE GENOMIC DNA]</scope>
    <source>
        <strain evidence="3">JCM 15421</strain>
    </source>
</reference>
<sequence length="142" mass="14295">MSTLNRIVFGAVLAAHGLSTNAANLLANPDFTTDLSGWTVTTTGTGSVTFAGTSGSPTIGSIRLTSTNGGIAHAQQCIAITPKNVDLIVRRHIVTSIPPLTEADTNIIAWDGSNCAGSPLVGSIATGAVPGFPGFFNGAAQT</sequence>
<dbReference type="EMBL" id="BAAAEU010000003">
    <property type="protein sequence ID" value="GAA0707670.1"/>
    <property type="molecule type" value="Genomic_DNA"/>
</dbReference>
<comment type="caution">
    <text evidence="2">The sequence shown here is derived from an EMBL/GenBank/DDBJ whole genome shotgun (WGS) entry which is preliminary data.</text>
</comment>
<name>A0ABP3TIX2_9GAMM</name>
<feature type="signal peptide" evidence="1">
    <location>
        <begin position="1"/>
        <end position="22"/>
    </location>
</feature>
<evidence type="ECO:0000313" key="3">
    <source>
        <dbReference type="Proteomes" id="UP001501523"/>
    </source>
</evidence>
<proteinExistence type="predicted"/>
<protein>
    <submittedName>
        <fullName evidence="2">Uncharacterized protein</fullName>
    </submittedName>
</protein>
<dbReference type="Proteomes" id="UP001501523">
    <property type="component" value="Unassembled WGS sequence"/>
</dbReference>
<evidence type="ECO:0000256" key="1">
    <source>
        <dbReference type="SAM" id="SignalP"/>
    </source>
</evidence>
<keyword evidence="3" id="KW-1185">Reference proteome</keyword>
<accession>A0ABP3TIX2</accession>
<feature type="chain" id="PRO_5046610484" evidence="1">
    <location>
        <begin position="23"/>
        <end position="142"/>
    </location>
</feature>
<organism evidence="2 3">
    <name type="scientific">Dokdonella soli</name>
    <dbReference type="NCBI Taxonomy" id="529810"/>
    <lineage>
        <taxon>Bacteria</taxon>
        <taxon>Pseudomonadati</taxon>
        <taxon>Pseudomonadota</taxon>
        <taxon>Gammaproteobacteria</taxon>
        <taxon>Lysobacterales</taxon>
        <taxon>Rhodanobacteraceae</taxon>
        <taxon>Dokdonella</taxon>
    </lineage>
</organism>